<dbReference type="Pfam" id="PF17777">
    <property type="entry name" value="RL10P_insert"/>
    <property type="match status" value="1"/>
</dbReference>
<comment type="subunit">
    <text evidence="3 6">Associates with the pre-60S ribosomal particle.</text>
</comment>
<keyword evidence="10" id="KW-1185">Reference proteome</keyword>
<proteinExistence type="inferred from homology"/>
<comment type="similarity">
    <text evidence="2 6">Belongs to the universal ribosomal protein uL10 family.</text>
</comment>
<dbReference type="InterPro" id="IPR033867">
    <property type="entry name" value="Mrt4"/>
</dbReference>
<dbReference type="GO" id="GO:0005737">
    <property type="term" value="C:cytoplasm"/>
    <property type="evidence" value="ECO:0007669"/>
    <property type="project" value="UniProtKB-SubCell"/>
</dbReference>
<dbReference type="Proteomes" id="UP001214415">
    <property type="component" value="Chromosome 4"/>
</dbReference>
<evidence type="ECO:0000256" key="4">
    <source>
        <dbReference type="ARBA" id="ARBA00022490"/>
    </source>
</evidence>
<dbReference type="GO" id="GO:0006364">
    <property type="term" value="P:rRNA processing"/>
    <property type="evidence" value="ECO:0007669"/>
    <property type="project" value="TreeGrafter"/>
</dbReference>
<evidence type="ECO:0000256" key="2">
    <source>
        <dbReference type="ARBA" id="ARBA00008889"/>
    </source>
</evidence>
<dbReference type="EMBL" id="CP119903">
    <property type="protein sequence ID" value="WFD23778.1"/>
    <property type="molecule type" value="Genomic_DNA"/>
</dbReference>
<name>A0AAF0EG15_9BASI</name>
<evidence type="ECO:0000256" key="7">
    <source>
        <dbReference type="SAM" id="MobiDB-lite"/>
    </source>
</evidence>
<dbReference type="InterPro" id="IPR001790">
    <property type="entry name" value="Ribosomal_uL10"/>
</dbReference>
<dbReference type="GO" id="GO:0003723">
    <property type="term" value="F:RNA binding"/>
    <property type="evidence" value="ECO:0007669"/>
    <property type="project" value="TreeGrafter"/>
</dbReference>
<dbReference type="Gene3D" id="3.90.105.20">
    <property type="match status" value="1"/>
</dbReference>
<dbReference type="FunFam" id="3.90.105.20:FF:000003">
    <property type="entry name" value="Ribosome assembly factor mrt4"/>
    <property type="match status" value="1"/>
</dbReference>
<evidence type="ECO:0000256" key="5">
    <source>
        <dbReference type="ARBA" id="ARBA00023242"/>
    </source>
</evidence>
<dbReference type="CDD" id="cd05796">
    <property type="entry name" value="Ribosomal_P0_like"/>
    <property type="match status" value="1"/>
</dbReference>
<feature type="compositionally biased region" description="Acidic residues" evidence="7">
    <location>
        <begin position="267"/>
        <end position="284"/>
    </location>
</feature>
<feature type="compositionally biased region" description="Basic and acidic residues" evidence="7">
    <location>
        <begin position="257"/>
        <end position="266"/>
    </location>
</feature>
<evidence type="ECO:0000259" key="8">
    <source>
        <dbReference type="Pfam" id="PF17777"/>
    </source>
</evidence>
<evidence type="ECO:0000313" key="9">
    <source>
        <dbReference type="EMBL" id="WFD23778.1"/>
    </source>
</evidence>
<dbReference type="InterPro" id="IPR051742">
    <property type="entry name" value="Ribosome_Assembly_uL10"/>
</dbReference>
<reference evidence="9" key="1">
    <citation type="submission" date="2023-03" db="EMBL/GenBank/DDBJ databases">
        <title>Mating type loci evolution in Malassezia.</title>
        <authorList>
            <person name="Coelho M.A."/>
        </authorList>
    </citation>
    <scope>NUCLEOTIDE SEQUENCE</scope>
    <source>
        <strain evidence="9">CBS 12830</strain>
    </source>
</reference>
<feature type="region of interest" description="Disordered" evidence="7">
    <location>
        <begin position="245"/>
        <end position="300"/>
    </location>
</feature>
<dbReference type="GO" id="GO:0000956">
    <property type="term" value="P:nuclear-transcribed mRNA catabolic process"/>
    <property type="evidence" value="ECO:0007669"/>
    <property type="project" value="TreeGrafter"/>
</dbReference>
<dbReference type="InterPro" id="IPR043141">
    <property type="entry name" value="Ribosomal_uL10-like_sf"/>
</dbReference>
<keyword evidence="5 6" id="KW-0539">Nucleus</keyword>
<dbReference type="AlphaFoldDB" id="A0AAF0EG15"/>
<organism evidence="9 10">
    <name type="scientific">Malassezia equina</name>
    <dbReference type="NCBI Taxonomy" id="1381935"/>
    <lineage>
        <taxon>Eukaryota</taxon>
        <taxon>Fungi</taxon>
        <taxon>Dikarya</taxon>
        <taxon>Basidiomycota</taxon>
        <taxon>Ustilaginomycotina</taxon>
        <taxon>Malasseziomycetes</taxon>
        <taxon>Malasseziales</taxon>
        <taxon>Malasseziaceae</taxon>
        <taxon>Malassezia</taxon>
    </lineage>
</organism>
<protein>
    <recommendedName>
        <fullName evidence="6">Ribosome assembly factor mrt4</fullName>
    </recommendedName>
</protein>
<dbReference type="Pfam" id="PF00466">
    <property type="entry name" value="Ribosomal_L10"/>
    <property type="match status" value="1"/>
</dbReference>
<dbReference type="PANTHER" id="PTHR45841:SF1">
    <property type="entry name" value="MRNA TURNOVER PROTEIN 4 HOMOLOG"/>
    <property type="match status" value="1"/>
</dbReference>
<dbReference type="GO" id="GO:0030687">
    <property type="term" value="C:preribosome, large subunit precursor"/>
    <property type="evidence" value="ECO:0007669"/>
    <property type="project" value="TreeGrafter"/>
</dbReference>
<dbReference type="Gene3D" id="3.30.70.1730">
    <property type="match status" value="1"/>
</dbReference>
<dbReference type="GO" id="GO:0000027">
    <property type="term" value="P:ribosomal large subunit assembly"/>
    <property type="evidence" value="ECO:0007669"/>
    <property type="project" value="InterPro"/>
</dbReference>
<dbReference type="SUPFAM" id="SSF160369">
    <property type="entry name" value="Ribosomal protein L10-like"/>
    <property type="match status" value="1"/>
</dbReference>
<dbReference type="FunFam" id="3.30.70.1730:FF:000005">
    <property type="entry name" value="Ribosome assembly factor mrt4"/>
    <property type="match status" value="1"/>
</dbReference>
<keyword evidence="4 6" id="KW-0963">Cytoplasm</keyword>
<evidence type="ECO:0000256" key="3">
    <source>
        <dbReference type="ARBA" id="ARBA00011117"/>
    </source>
</evidence>
<dbReference type="GO" id="GO:0005730">
    <property type="term" value="C:nucleolus"/>
    <property type="evidence" value="ECO:0007669"/>
    <property type="project" value="UniProtKB-SubCell"/>
</dbReference>
<evidence type="ECO:0000313" key="10">
    <source>
        <dbReference type="Proteomes" id="UP001214415"/>
    </source>
</evidence>
<dbReference type="PANTHER" id="PTHR45841">
    <property type="entry name" value="MRNA TURNOVER PROTEIN 4 MRTO4"/>
    <property type="match status" value="1"/>
</dbReference>
<evidence type="ECO:0000256" key="6">
    <source>
        <dbReference type="RuleBase" id="RU364039"/>
    </source>
</evidence>
<dbReference type="InterPro" id="IPR040637">
    <property type="entry name" value="Ribosomal_uL10-like_insert"/>
</dbReference>
<sequence>MARTKRAKVVSLTQTKAKTREHKENIIENVREAASQYSYIWLFAVSNMRNAYLSEVRSLWNGSKIFFGKLRVIAKALGETPEEEIRPGVGKIAQRLRGNVGLLMTDSPPAEVLDWCSDYRRLDYARMGNRATETVTLPAGPVHCRTDPPETLPHSIEPQLRSLGMPTQLKMGVPTLLEEFSVCKKGEKLTAEKAQILKHLIIQMAHFRLIPLVYWSAVGAPGEDSEGAVIEVPLSEEDRELVEASNAVFQPKVKGGRATEDNKRMDEDEEDDDDDMEEPNEFDDIEARDKAMMLPEGMKL</sequence>
<comment type="function">
    <text evidence="1 6">Component of the ribosome assembly machinery. Nuclear paralog of the ribosomal protein P0, it binds pre-60S subunits at an early stage of assembly in the nucleolus, and is replaced by P0 in cytoplasmic pre-60S subunits and mature 80S ribosomes.</text>
</comment>
<dbReference type="InterPro" id="IPR043164">
    <property type="entry name" value="Ribosomal_uL10-like_insert_sf"/>
</dbReference>
<evidence type="ECO:0000256" key="1">
    <source>
        <dbReference type="ARBA" id="ARBA00004046"/>
    </source>
</evidence>
<feature type="domain" description="Large ribosomal subunit protein uL10-like insertion" evidence="8">
    <location>
        <begin position="125"/>
        <end position="202"/>
    </location>
</feature>
<accession>A0AAF0EG15</accession>
<keyword evidence="6" id="KW-0690">Ribosome biogenesis</keyword>
<gene>
    <name evidence="9" type="primary">MRT4</name>
    <name evidence="9" type="ORF">MEQU1_002472</name>
</gene>
<comment type="subcellular location">
    <subcellularLocation>
        <location evidence="6">Cytoplasm</location>
    </subcellularLocation>
    <subcellularLocation>
        <location evidence="6">Nucleus</location>
        <location evidence="6">Nucleolus</location>
    </subcellularLocation>
</comment>